<sequence length="161" mass="17697">MRVLRLLLLCAGLVLASGCGGADNLLPPGVKTQSWTALTRSGTGPALVGVDHDLVLARDGDFSWFRTMYGDGVANPGRFMGTTYWHGRFRIRDGFLDLRTDVVGAITNGIRTEHEVQSPQWTGDQYRIAITDSLMTLRYIPLESSSRTEVTIEFVPAPPPF</sequence>
<feature type="signal peptide" evidence="1">
    <location>
        <begin position="1"/>
        <end position="22"/>
    </location>
</feature>
<dbReference type="EMBL" id="JACHIA010000010">
    <property type="protein sequence ID" value="MBB6071800.1"/>
    <property type="molecule type" value="Genomic_DNA"/>
</dbReference>
<reference evidence="2 3" key="1">
    <citation type="submission" date="2020-08" db="EMBL/GenBank/DDBJ databases">
        <title>Genomic Encyclopedia of Type Strains, Phase IV (KMG-IV): sequencing the most valuable type-strain genomes for metagenomic binning, comparative biology and taxonomic classification.</title>
        <authorList>
            <person name="Goeker M."/>
        </authorList>
    </citation>
    <scope>NUCLEOTIDE SEQUENCE [LARGE SCALE GENOMIC DNA]</scope>
    <source>
        <strain evidence="2 3">DSM 29007</strain>
    </source>
</reference>
<evidence type="ECO:0000256" key="1">
    <source>
        <dbReference type="SAM" id="SignalP"/>
    </source>
</evidence>
<name>A0A841H1B9_9BACT</name>
<evidence type="ECO:0000313" key="3">
    <source>
        <dbReference type="Proteomes" id="UP000582837"/>
    </source>
</evidence>
<feature type="chain" id="PRO_5032682740" evidence="1">
    <location>
        <begin position="23"/>
        <end position="161"/>
    </location>
</feature>
<accession>A0A841H1B9</accession>
<comment type="caution">
    <text evidence="2">The sequence shown here is derived from an EMBL/GenBank/DDBJ whole genome shotgun (WGS) entry which is preliminary data.</text>
</comment>
<gene>
    <name evidence="2" type="ORF">HNQ61_003439</name>
</gene>
<dbReference type="RefSeq" id="WP_170032589.1">
    <property type="nucleotide sequence ID" value="NZ_JABDTL010000001.1"/>
</dbReference>
<dbReference type="AlphaFoldDB" id="A0A841H1B9"/>
<keyword evidence="1" id="KW-0732">Signal</keyword>
<organism evidence="2 3">
    <name type="scientific">Longimicrobium terrae</name>
    <dbReference type="NCBI Taxonomy" id="1639882"/>
    <lineage>
        <taxon>Bacteria</taxon>
        <taxon>Pseudomonadati</taxon>
        <taxon>Gemmatimonadota</taxon>
        <taxon>Longimicrobiia</taxon>
        <taxon>Longimicrobiales</taxon>
        <taxon>Longimicrobiaceae</taxon>
        <taxon>Longimicrobium</taxon>
    </lineage>
</organism>
<proteinExistence type="predicted"/>
<dbReference type="PROSITE" id="PS51257">
    <property type="entry name" value="PROKAR_LIPOPROTEIN"/>
    <property type="match status" value="1"/>
</dbReference>
<keyword evidence="3" id="KW-1185">Reference proteome</keyword>
<evidence type="ECO:0000313" key="2">
    <source>
        <dbReference type="EMBL" id="MBB6071800.1"/>
    </source>
</evidence>
<protein>
    <submittedName>
        <fullName evidence="2">Uncharacterized protein</fullName>
    </submittedName>
</protein>
<dbReference type="Proteomes" id="UP000582837">
    <property type="component" value="Unassembled WGS sequence"/>
</dbReference>